<organism evidence="10">
    <name type="scientific">Anopheles sinensis</name>
    <name type="common">Mosquito</name>
    <dbReference type="NCBI Taxonomy" id="74873"/>
    <lineage>
        <taxon>Eukaryota</taxon>
        <taxon>Metazoa</taxon>
        <taxon>Ecdysozoa</taxon>
        <taxon>Arthropoda</taxon>
        <taxon>Hexapoda</taxon>
        <taxon>Insecta</taxon>
        <taxon>Pterygota</taxon>
        <taxon>Neoptera</taxon>
        <taxon>Endopterygota</taxon>
        <taxon>Diptera</taxon>
        <taxon>Nematocera</taxon>
        <taxon>Culicoidea</taxon>
        <taxon>Culicidae</taxon>
        <taxon>Anophelinae</taxon>
        <taxon>Anopheles</taxon>
    </lineage>
</organism>
<dbReference type="VEuPathDB" id="VectorBase:ASIS009450"/>
<evidence type="ECO:0000256" key="4">
    <source>
        <dbReference type="ARBA" id="ARBA00022692"/>
    </source>
</evidence>
<evidence type="ECO:0000256" key="9">
    <source>
        <dbReference type="SAM" id="Phobius"/>
    </source>
</evidence>
<evidence type="ECO:0000256" key="2">
    <source>
        <dbReference type="ARBA" id="ARBA00006459"/>
    </source>
</evidence>
<evidence type="ECO:0000256" key="1">
    <source>
        <dbReference type="ARBA" id="ARBA00004141"/>
    </source>
</evidence>
<dbReference type="InterPro" id="IPR000175">
    <property type="entry name" value="Na/ntran_symport"/>
</dbReference>
<keyword evidence="5" id="KW-0769">Symport</keyword>
<sequence>MAGCIFFGVIGHVAYVTGQEDITKVILAGPHLTFITYSYTIAKFGFSPQLFSVMLFTMFFLLGSWMLIGNQLA</sequence>
<evidence type="ECO:0000313" key="12">
    <source>
        <dbReference type="Proteomes" id="UP000030765"/>
    </source>
</evidence>
<dbReference type="GO" id="GO:0016020">
    <property type="term" value="C:membrane"/>
    <property type="evidence" value="ECO:0007669"/>
    <property type="project" value="UniProtKB-SubCell"/>
</dbReference>
<accession>A0A084VZU2</accession>
<dbReference type="EMBL" id="KE525256">
    <property type="protein sequence ID" value="KFB43486.1"/>
    <property type="molecule type" value="Genomic_DNA"/>
</dbReference>
<keyword evidence="3" id="KW-0813">Transport</keyword>
<keyword evidence="6 9" id="KW-1133">Transmembrane helix</keyword>
<keyword evidence="4 9" id="KW-0812">Transmembrane</keyword>
<protein>
    <submittedName>
        <fullName evidence="10 11">Sodium/shloride dependent amino acid transporter</fullName>
    </submittedName>
</protein>
<keyword evidence="8" id="KW-0915">Sodium</keyword>
<dbReference type="STRING" id="74873.A0A084VZU2"/>
<reference evidence="11" key="2">
    <citation type="submission" date="2020-05" db="UniProtKB">
        <authorList>
            <consortium name="EnsemblMetazoa"/>
        </authorList>
    </citation>
    <scope>IDENTIFICATION</scope>
</reference>
<feature type="transmembrane region" description="Helical" evidence="9">
    <location>
        <begin position="50"/>
        <end position="68"/>
    </location>
</feature>
<dbReference type="Pfam" id="PF00209">
    <property type="entry name" value="SNF"/>
    <property type="match status" value="1"/>
</dbReference>
<dbReference type="GO" id="GO:0046872">
    <property type="term" value="F:metal ion binding"/>
    <property type="evidence" value="ECO:0007669"/>
    <property type="project" value="UniProtKB-KW"/>
</dbReference>
<keyword evidence="8" id="KW-0479">Metal-binding</keyword>
<name>A0A084VZU2_ANOSI</name>
<evidence type="ECO:0000313" key="11">
    <source>
        <dbReference type="EnsemblMetazoa" id="ASIC011290-PA"/>
    </source>
</evidence>
<evidence type="ECO:0000256" key="6">
    <source>
        <dbReference type="ARBA" id="ARBA00022989"/>
    </source>
</evidence>
<dbReference type="Proteomes" id="UP000030765">
    <property type="component" value="Unassembled WGS sequence"/>
</dbReference>
<evidence type="ECO:0000256" key="5">
    <source>
        <dbReference type="ARBA" id="ARBA00022847"/>
    </source>
</evidence>
<dbReference type="GO" id="GO:0015293">
    <property type="term" value="F:symporter activity"/>
    <property type="evidence" value="ECO:0007669"/>
    <property type="project" value="UniProtKB-KW"/>
</dbReference>
<dbReference type="PROSITE" id="PS50267">
    <property type="entry name" value="NA_NEUROTRAN_SYMP_3"/>
    <property type="match status" value="1"/>
</dbReference>
<dbReference type="EMBL" id="ATLV01018964">
    <property type="status" value="NOT_ANNOTATED_CDS"/>
    <property type="molecule type" value="Genomic_DNA"/>
</dbReference>
<proteinExistence type="inferred from homology"/>
<dbReference type="AlphaFoldDB" id="A0A084VZU2"/>
<dbReference type="InterPro" id="IPR037272">
    <property type="entry name" value="SNS_sf"/>
</dbReference>
<comment type="subcellular location">
    <subcellularLocation>
        <location evidence="1">Membrane</location>
        <topology evidence="1">Multi-pass membrane protein</topology>
    </subcellularLocation>
</comment>
<keyword evidence="7 9" id="KW-0472">Membrane</keyword>
<dbReference type="EnsemblMetazoa" id="ASIC011290-RA">
    <property type="protein sequence ID" value="ASIC011290-PA"/>
    <property type="gene ID" value="ASIC011290"/>
</dbReference>
<dbReference type="SUPFAM" id="SSF161070">
    <property type="entry name" value="SNF-like"/>
    <property type="match status" value="1"/>
</dbReference>
<feature type="binding site" evidence="8">
    <location>
        <position position="62"/>
    </location>
    <ligand>
        <name>Na(+)</name>
        <dbReference type="ChEBI" id="CHEBI:29101"/>
        <label>1</label>
    </ligand>
</feature>
<gene>
    <name evidence="10" type="ORF">ZHAS_00011290</name>
</gene>
<reference evidence="10 12" key="1">
    <citation type="journal article" date="2014" name="BMC Genomics">
        <title>Genome sequence of Anopheles sinensis provides insight into genetics basis of mosquito competence for malaria parasites.</title>
        <authorList>
            <person name="Zhou D."/>
            <person name="Zhang D."/>
            <person name="Ding G."/>
            <person name="Shi L."/>
            <person name="Hou Q."/>
            <person name="Ye Y."/>
            <person name="Xu Y."/>
            <person name="Zhou H."/>
            <person name="Xiong C."/>
            <person name="Li S."/>
            <person name="Yu J."/>
            <person name="Hong S."/>
            <person name="Yu X."/>
            <person name="Zou P."/>
            <person name="Chen C."/>
            <person name="Chang X."/>
            <person name="Wang W."/>
            <person name="Lv Y."/>
            <person name="Sun Y."/>
            <person name="Ma L."/>
            <person name="Shen B."/>
            <person name="Zhu C."/>
        </authorList>
    </citation>
    <scope>NUCLEOTIDE SEQUENCE [LARGE SCALE GENOMIC DNA]</scope>
</reference>
<evidence type="ECO:0000313" key="10">
    <source>
        <dbReference type="EMBL" id="KFB43486.1"/>
    </source>
</evidence>
<comment type="similarity">
    <text evidence="2">Belongs to the sodium:neurotransmitter symporter (SNF) (TC 2.A.22) family.</text>
</comment>
<evidence type="ECO:0000256" key="8">
    <source>
        <dbReference type="PIRSR" id="PIRSR600175-1"/>
    </source>
</evidence>
<evidence type="ECO:0000256" key="7">
    <source>
        <dbReference type="ARBA" id="ARBA00023136"/>
    </source>
</evidence>
<evidence type="ECO:0000256" key="3">
    <source>
        <dbReference type="ARBA" id="ARBA00022448"/>
    </source>
</evidence>
<dbReference type="VEuPathDB" id="VectorBase:ASIC011290"/>
<keyword evidence="12" id="KW-1185">Reference proteome</keyword>